<proteinExistence type="predicted"/>
<dbReference type="InterPro" id="IPR011234">
    <property type="entry name" value="Fumarylacetoacetase-like_C"/>
</dbReference>
<evidence type="ECO:0000259" key="2">
    <source>
        <dbReference type="Pfam" id="PF01557"/>
    </source>
</evidence>
<sequence>MKIAVFDDHRVGVVEDTQVFDVTAALPEWLQALPSQRINWLIAHWDAVRVPVQKARHLATPLALASVRLLPPSPAPAHVFAAPANYRKHIGELGDRAVAKAGRSAREQGFFLKAPGSLVGAGDAMLLPRGSTRRFDHESELAVIVGKAGRNIPREKAMEHVFGYACLIDATMRIEPGVAEEERSMRKSFESFTPLGPYLVTADEVPNPGALQNRLWVNGDVRQQANTADMIVDIPELIELISSVLPIAPGDVIATGTPEGVGPFQAGDRVKIEIESVGGMELPVREHSHRSPRPY</sequence>
<dbReference type="Proteomes" id="UP001265550">
    <property type="component" value="Unassembled WGS sequence"/>
</dbReference>
<dbReference type="PANTHER" id="PTHR11820">
    <property type="entry name" value="ACYLPYRUVASE"/>
    <property type="match status" value="1"/>
</dbReference>
<evidence type="ECO:0000313" key="3">
    <source>
        <dbReference type="EMBL" id="MDR7092810.1"/>
    </source>
</evidence>
<dbReference type="RefSeq" id="WP_204731805.1">
    <property type="nucleotide sequence ID" value="NZ_JAVDWE010000001.1"/>
</dbReference>
<dbReference type="Gene3D" id="3.90.850.10">
    <property type="entry name" value="Fumarylacetoacetase-like, C-terminal domain"/>
    <property type="match status" value="1"/>
</dbReference>
<accession>A0ABU1V5Z3</accession>
<comment type="caution">
    <text evidence="3">The sequence shown here is derived from an EMBL/GenBank/DDBJ whole genome shotgun (WGS) entry which is preliminary data.</text>
</comment>
<dbReference type="EMBL" id="JAVDWE010000001">
    <property type="protein sequence ID" value="MDR7092810.1"/>
    <property type="molecule type" value="Genomic_DNA"/>
</dbReference>
<dbReference type="PANTHER" id="PTHR11820:SF7">
    <property type="entry name" value="ACYLPYRUVASE FAHD1, MITOCHONDRIAL"/>
    <property type="match status" value="1"/>
</dbReference>
<dbReference type="Pfam" id="PF01557">
    <property type="entry name" value="FAA_hydrolase"/>
    <property type="match status" value="1"/>
</dbReference>
<evidence type="ECO:0000256" key="1">
    <source>
        <dbReference type="ARBA" id="ARBA00022723"/>
    </source>
</evidence>
<dbReference type="SUPFAM" id="SSF56529">
    <property type="entry name" value="FAH"/>
    <property type="match status" value="1"/>
</dbReference>
<feature type="domain" description="Fumarylacetoacetase-like C-terminal" evidence="2">
    <location>
        <begin position="79"/>
        <end position="284"/>
    </location>
</feature>
<name>A0ABU1V5Z3_9BURK</name>
<reference evidence="3 4" key="1">
    <citation type="submission" date="2023-07" db="EMBL/GenBank/DDBJ databases">
        <title>Sorghum-associated microbial communities from plants grown in Nebraska, USA.</title>
        <authorList>
            <person name="Schachtman D."/>
        </authorList>
    </citation>
    <scope>NUCLEOTIDE SEQUENCE [LARGE SCALE GENOMIC DNA]</scope>
    <source>
        <strain evidence="3 4">BE240</strain>
    </source>
</reference>
<protein>
    <submittedName>
        <fullName evidence="3">2-keto-4-pentenoate hydratase/2-oxohepta-3-ene-1,7-dioic acid hydratase in catechol pathway</fullName>
    </submittedName>
</protein>
<organism evidence="3 4">
    <name type="scientific">Hydrogenophaga laconesensis</name>
    <dbReference type="NCBI Taxonomy" id="1805971"/>
    <lineage>
        <taxon>Bacteria</taxon>
        <taxon>Pseudomonadati</taxon>
        <taxon>Pseudomonadota</taxon>
        <taxon>Betaproteobacteria</taxon>
        <taxon>Burkholderiales</taxon>
        <taxon>Comamonadaceae</taxon>
        <taxon>Hydrogenophaga</taxon>
    </lineage>
</organism>
<gene>
    <name evidence="3" type="ORF">J2X09_000533</name>
</gene>
<dbReference type="InterPro" id="IPR036663">
    <property type="entry name" value="Fumarylacetoacetase_C_sf"/>
</dbReference>
<keyword evidence="1" id="KW-0479">Metal-binding</keyword>
<keyword evidence="4" id="KW-1185">Reference proteome</keyword>
<evidence type="ECO:0000313" key="4">
    <source>
        <dbReference type="Proteomes" id="UP001265550"/>
    </source>
</evidence>